<sequence>MIQIQTAQSLPIKFKLGATLLDDPAPHESLAKKQELLAQQFPQLRFTHIYESDAVIESGTKVYPILVPPPKVNG</sequence>
<name>A0A8J6UIY1_9GAMM</name>
<evidence type="ECO:0000313" key="2">
    <source>
        <dbReference type="Proteomes" id="UP000638014"/>
    </source>
</evidence>
<reference evidence="1" key="1">
    <citation type="submission" date="2020-09" db="EMBL/GenBank/DDBJ databases">
        <title>A novel bacterium of genus Neiella, isolated from South China Sea.</title>
        <authorList>
            <person name="Huang H."/>
            <person name="Mo K."/>
            <person name="Hu Y."/>
        </authorList>
    </citation>
    <scope>NUCLEOTIDE SEQUENCE</scope>
    <source>
        <strain evidence="1">HB171785</strain>
    </source>
</reference>
<proteinExistence type="predicted"/>
<dbReference type="Proteomes" id="UP000638014">
    <property type="component" value="Unassembled WGS sequence"/>
</dbReference>
<keyword evidence="2" id="KW-1185">Reference proteome</keyword>
<dbReference type="RefSeq" id="WP_191144540.1">
    <property type="nucleotide sequence ID" value="NZ_JACXAF010000009.1"/>
</dbReference>
<organism evidence="1 2">
    <name type="scientific">Neiella litorisoli</name>
    <dbReference type="NCBI Taxonomy" id="2771431"/>
    <lineage>
        <taxon>Bacteria</taxon>
        <taxon>Pseudomonadati</taxon>
        <taxon>Pseudomonadota</taxon>
        <taxon>Gammaproteobacteria</taxon>
        <taxon>Alteromonadales</taxon>
        <taxon>Echinimonadaceae</taxon>
        <taxon>Neiella</taxon>
    </lineage>
</organism>
<accession>A0A8J6UIY1</accession>
<gene>
    <name evidence="1" type="ORF">IC617_08340</name>
</gene>
<dbReference type="EMBL" id="JACXAF010000009">
    <property type="protein sequence ID" value="MBD1389433.1"/>
    <property type="molecule type" value="Genomic_DNA"/>
</dbReference>
<comment type="caution">
    <text evidence="1">The sequence shown here is derived from an EMBL/GenBank/DDBJ whole genome shotgun (WGS) entry which is preliminary data.</text>
</comment>
<protein>
    <submittedName>
        <fullName evidence="1">Uncharacterized protein</fullName>
    </submittedName>
</protein>
<evidence type="ECO:0000313" key="1">
    <source>
        <dbReference type="EMBL" id="MBD1389433.1"/>
    </source>
</evidence>
<dbReference type="AlphaFoldDB" id="A0A8J6UIY1"/>